<dbReference type="InterPro" id="IPR052521">
    <property type="entry name" value="Cell_div_SPOR-domain"/>
</dbReference>
<keyword evidence="4" id="KW-0132">Cell division</keyword>
<dbReference type="Gene3D" id="3.30.70.1070">
    <property type="entry name" value="Sporulation related repeat"/>
    <property type="match status" value="1"/>
</dbReference>
<dbReference type="PANTHER" id="PTHR38687">
    <property type="entry name" value="CELL DIVISION PROTEIN DEDD-RELATED"/>
    <property type="match status" value="1"/>
</dbReference>
<keyword evidence="2" id="KW-0812">Transmembrane</keyword>
<keyword evidence="5" id="KW-1185">Reference proteome</keyword>
<gene>
    <name evidence="4" type="ORF">NOR51B_2724</name>
</gene>
<protein>
    <submittedName>
        <fullName evidence="4">Sporulation and cell division repeat protein</fullName>
    </submittedName>
</protein>
<dbReference type="GO" id="GO:0032153">
    <property type="term" value="C:cell division site"/>
    <property type="evidence" value="ECO:0007669"/>
    <property type="project" value="TreeGrafter"/>
</dbReference>
<dbReference type="PANTHER" id="PTHR38687:SF1">
    <property type="entry name" value="CELL DIVISION PROTEIN DEDD"/>
    <property type="match status" value="1"/>
</dbReference>
<dbReference type="InterPro" id="IPR036680">
    <property type="entry name" value="SPOR-like_sf"/>
</dbReference>
<dbReference type="Pfam" id="PF05036">
    <property type="entry name" value="SPOR"/>
    <property type="match status" value="1"/>
</dbReference>
<feature type="compositionally biased region" description="Low complexity" evidence="1">
    <location>
        <begin position="15"/>
        <end position="26"/>
    </location>
</feature>
<dbReference type="AlphaFoldDB" id="B8KUS8"/>
<keyword evidence="2" id="KW-0472">Membrane</keyword>
<name>B8KUS8_9GAMM</name>
<feature type="domain" description="SPOR" evidence="3">
    <location>
        <begin position="123"/>
        <end position="202"/>
    </location>
</feature>
<keyword evidence="4" id="KW-0131">Cell cycle</keyword>
<feature type="region of interest" description="Disordered" evidence="1">
    <location>
        <begin position="1"/>
        <end position="36"/>
    </location>
</feature>
<evidence type="ECO:0000256" key="1">
    <source>
        <dbReference type="SAM" id="MobiDB-lite"/>
    </source>
</evidence>
<evidence type="ECO:0000256" key="2">
    <source>
        <dbReference type="SAM" id="Phobius"/>
    </source>
</evidence>
<dbReference type="GO" id="GO:0032506">
    <property type="term" value="P:cytokinetic process"/>
    <property type="evidence" value="ECO:0007669"/>
    <property type="project" value="TreeGrafter"/>
</dbReference>
<evidence type="ECO:0000313" key="4">
    <source>
        <dbReference type="EMBL" id="EED36771.1"/>
    </source>
</evidence>
<dbReference type="HOGENOM" id="CLU_076835_0_0_6"/>
<keyword evidence="2" id="KW-1133">Transmembrane helix</keyword>
<evidence type="ECO:0000259" key="3">
    <source>
        <dbReference type="PROSITE" id="PS51724"/>
    </source>
</evidence>
<dbReference type="InterPro" id="IPR007730">
    <property type="entry name" value="SPOR-like_dom"/>
</dbReference>
<dbReference type="PROSITE" id="PS51724">
    <property type="entry name" value="SPOR"/>
    <property type="match status" value="1"/>
</dbReference>
<dbReference type="Proteomes" id="UP000004699">
    <property type="component" value="Unassembled WGS sequence"/>
</dbReference>
<organism evidence="4 5">
    <name type="scientific">Luminiphilus syltensis NOR5-1B</name>
    <dbReference type="NCBI Taxonomy" id="565045"/>
    <lineage>
        <taxon>Bacteria</taxon>
        <taxon>Pseudomonadati</taxon>
        <taxon>Pseudomonadota</taxon>
        <taxon>Gammaproteobacteria</taxon>
        <taxon>Cellvibrionales</taxon>
        <taxon>Halieaceae</taxon>
        <taxon>Luminiphilus</taxon>
    </lineage>
</organism>
<sequence>MIVASSQGNRRAPARKTTTSRRGAATRGKKADAQPPTLSRAHFQGFVAGVFAGVVIAVLGYDYWLDRSNTGESVAKVVPAEVITAEEETGPRFDFYTVLPSQKLDVVGDVTREAARNSQEAAISSNSRYILQAGSFRDPRDADRRRGELALLGLSASIEKTVSDNGTWHRVYIGPFDNRSQMANARSLTAQQAIDTLLLKRTIER</sequence>
<dbReference type="GO" id="GO:0030428">
    <property type="term" value="C:cell septum"/>
    <property type="evidence" value="ECO:0007669"/>
    <property type="project" value="TreeGrafter"/>
</dbReference>
<dbReference type="STRING" id="565045.NOR51B_2724"/>
<dbReference type="GO" id="GO:0042834">
    <property type="term" value="F:peptidoglycan binding"/>
    <property type="evidence" value="ECO:0007669"/>
    <property type="project" value="InterPro"/>
</dbReference>
<proteinExistence type="predicted"/>
<evidence type="ECO:0000313" key="5">
    <source>
        <dbReference type="Proteomes" id="UP000004699"/>
    </source>
</evidence>
<dbReference type="eggNOG" id="COG3087">
    <property type="taxonomic scope" value="Bacteria"/>
</dbReference>
<dbReference type="EMBL" id="DS999411">
    <property type="protein sequence ID" value="EED36771.1"/>
    <property type="molecule type" value="Genomic_DNA"/>
</dbReference>
<reference evidence="5" key="1">
    <citation type="journal article" date="2013" name="BMC Microbiol.">
        <title>Taxonomy and evolution of bacteriochlorophyll a-containing members of the OM60/NOR5 clade of marine gammaproteobacteria: description of Luminiphilus syltensis gen. nov., sp. nov., reclassification of Haliea rubra as Pseudohaliea rubra gen. nov., comb. nov., and emendation of Chromatocurvus halotolerans.</title>
        <authorList>
            <person name="Spring S."/>
            <person name="Riedel T."/>
            <person name="Sproer C."/>
            <person name="Yan S."/>
            <person name="Harder J."/>
            <person name="Fuchs B.M."/>
        </authorList>
    </citation>
    <scope>NUCLEOTIDE SEQUENCE [LARGE SCALE GENOMIC DNA]</scope>
    <source>
        <strain evidence="5">NOR51-B</strain>
    </source>
</reference>
<accession>B8KUS8</accession>
<feature type="transmembrane region" description="Helical" evidence="2">
    <location>
        <begin position="43"/>
        <end position="64"/>
    </location>
</feature>
<dbReference type="SUPFAM" id="SSF110997">
    <property type="entry name" value="Sporulation related repeat"/>
    <property type="match status" value="1"/>
</dbReference>